<evidence type="ECO:0000259" key="1">
    <source>
        <dbReference type="Pfam" id="PF00668"/>
    </source>
</evidence>
<dbReference type="InterPro" id="IPR001242">
    <property type="entry name" value="Condensation_dom"/>
</dbReference>
<dbReference type="InterPro" id="IPR023213">
    <property type="entry name" value="CAT-like_dom_sf"/>
</dbReference>
<dbReference type="GO" id="GO:0005737">
    <property type="term" value="C:cytoplasm"/>
    <property type="evidence" value="ECO:0007669"/>
    <property type="project" value="TreeGrafter"/>
</dbReference>
<comment type="caution">
    <text evidence="3">The sequence shown here is derived from an EMBL/GenBank/DDBJ whole genome shotgun (WGS) entry which is preliminary data.</text>
</comment>
<accession>A0AAW9D6J5</accession>
<proteinExistence type="predicted"/>
<dbReference type="AlphaFoldDB" id="A0AAW9D6J5"/>
<dbReference type="EMBL" id="QXCT01000002">
    <property type="protein sequence ID" value="MDW9257576.1"/>
    <property type="molecule type" value="Genomic_DNA"/>
</dbReference>
<evidence type="ECO:0000313" key="3">
    <source>
        <dbReference type="EMBL" id="MDW9257576.1"/>
    </source>
</evidence>
<feature type="domain" description="Condensation" evidence="1">
    <location>
        <begin position="75"/>
        <end position="215"/>
    </location>
</feature>
<dbReference type="GO" id="GO:0044550">
    <property type="term" value="P:secondary metabolite biosynthetic process"/>
    <property type="evidence" value="ECO:0007669"/>
    <property type="project" value="TreeGrafter"/>
</dbReference>
<dbReference type="GO" id="GO:0031177">
    <property type="term" value="F:phosphopantetheine binding"/>
    <property type="evidence" value="ECO:0007669"/>
    <property type="project" value="TreeGrafter"/>
</dbReference>
<dbReference type="Gene3D" id="3.30.559.10">
    <property type="entry name" value="Chloramphenicol acetyltransferase-like domain"/>
    <property type="match status" value="1"/>
</dbReference>
<dbReference type="PANTHER" id="PTHR45527">
    <property type="entry name" value="NONRIBOSOMAL PEPTIDE SYNTHETASE"/>
    <property type="match status" value="1"/>
</dbReference>
<dbReference type="PANTHER" id="PTHR45527:SF1">
    <property type="entry name" value="FATTY ACID SYNTHASE"/>
    <property type="match status" value="1"/>
</dbReference>
<dbReference type="Gene3D" id="1.10.10.1830">
    <property type="entry name" value="Non-ribosomal peptide synthase, adenylation domain"/>
    <property type="match status" value="1"/>
</dbReference>
<dbReference type="Pfam" id="PF00668">
    <property type="entry name" value="Condensation"/>
    <property type="match status" value="1"/>
</dbReference>
<dbReference type="GO" id="GO:0043041">
    <property type="term" value="P:amino acid activation for nonribosomal peptide biosynthetic process"/>
    <property type="evidence" value="ECO:0007669"/>
    <property type="project" value="TreeGrafter"/>
</dbReference>
<dbReference type="InterPro" id="IPR041464">
    <property type="entry name" value="TubC_N"/>
</dbReference>
<sequence length="229" mass="24169">MNIVRLMADLADAGITLRRRGDGLHVEGPPGALDAALVSRLRDAKDGLLAMLDGDASRAAALPPPLPGEGGDAGALSPGQARLVAATRLGDPAMYNEQMAIELADAVDAQAIGRAFVALARKHDILRTVFVGGEPMRQTVLPEPAVQIECTSVDGDGALRARAAEIARLPFAAGRPLWRIDLFSTPERPLVLVLTIHHAIFDRWSMSVLIRDFSAYLASPDESDAPGAG</sequence>
<dbReference type="Pfam" id="PF18563">
    <property type="entry name" value="TubC_N"/>
    <property type="match status" value="1"/>
</dbReference>
<feature type="domain" description="TubC N-terminal docking" evidence="2">
    <location>
        <begin position="3"/>
        <end position="52"/>
    </location>
</feature>
<reference evidence="3" key="1">
    <citation type="submission" date="2018-08" db="EMBL/GenBank/DDBJ databases">
        <title>Identification of Burkholderia cepacia strains that express a Burkholderia pseudomallei-like capsular polysaccharide.</title>
        <authorList>
            <person name="Burtnick M.N."/>
            <person name="Vongsouvath M."/>
            <person name="Newton P."/>
            <person name="Wuthiekanun V."/>
            <person name="Limmathurotsakul D."/>
            <person name="Brett P.J."/>
            <person name="Chantratita N."/>
            <person name="Dance D.A."/>
        </authorList>
    </citation>
    <scope>NUCLEOTIDE SEQUENCE</scope>
    <source>
        <strain evidence="3">SBXCC001</strain>
    </source>
</reference>
<evidence type="ECO:0000259" key="2">
    <source>
        <dbReference type="Pfam" id="PF18563"/>
    </source>
</evidence>
<dbReference type="GO" id="GO:0003824">
    <property type="term" value="F:catalytic activity"/>
    <property type="evidence" value="ECO:0007669"/>
    <property type="project" value="InterPro"/>
</dbReference>
<dbReference type="SUPFAM" id="SSF52777">
    <property type="entry name" value="CoA-dependent acyltransferases"/>
    <property type="match status" value="1"/>
</dbReference>
<protein>
    <submittedName>
        <fullName evidence="3">Condensation domain protein</fullName>
    </submittedName>
</protein>
<dbReference type="InterPro" id="IPR044894">
    <property type="entry name" value="TubC_N_sf"/>
</dbReference>
<name>A0AAW9D6J5_BURTH</name>
<dbReference type="Proteomes" id="UP001272137">
    <property type="component" value="Unassembled WGS sequence"/>
</dbReference>
<organism evidence="3 4">
    <name type="scientific">Burkholderia thailandensis</name>
    <dbReference type="NCBI Taxonomy" id="57975"/>
    <lineage>
        <taxon>Bacteria</taxon>
        <taxon>Pseudomonadati</taxon>
        <taxon>Pseudomonadota</taxon>
        <taxon>Betaproteobacteria</taxon>
        <taxon>Burkholderiales</taxon>
        <taxon>Burkholderiaceae</taxon>
        <taxon>Burkholderia</taxon>
        <taxon>pseudomallei group</taxon>
    </lineage>
</organism>
<gene>
    <name evidence="3" type="ORF">C7S16_0670</name>
</gene>
<evidence type="ECO:0000313" key="4">
    <source>
        <dbReference type="Proteomes" id="UP001272137"/>
    </source>
</evidence>